<dbReference type="Proteomes" id="UP000199340">
    <property type="component" value="Unassembled WGS sequence"/>
</dbReference>
<dbReference type="InterPro" id="IPR007936">
    <property type="entry name" value="VapE-like_dom"/>
</dbReference>
<gene>
    <name evidence="3" type="ORF">SAMN05421850_104281</name>
</gene>
<name>A0A1G8MPZ8_9RHOB</name>
<evidence type="ECO:0000313" key="3">
    <source>
        <dbReference type="EMBL" id="SDI69923.1"/>
    </source>
</evidence>
<dbReference type="EMBL" id="FNEB01000004">
    <property type="protein sequence ID" value="SDI69923.1"/>
    <property type="molecule type" value="Genomic_DNA"/>
</dbReference>
<dbReference type="PANTHER" id="PTHR34985:SF1">
    <property type="entry name" value="SLR0554 PROTEIN"/>
    <property type="match status" value="1"/>
</dbReference>
<proteinExistence type="predicted"/>
<evidence type="ECO:0000313" key="4">
    <source>
        <dbReference type="Proteomes" id="UP000199340"/>
    </source>
</evidence>
<dbReference type="Pfam" id="PF05272">
    <property type="entry name" value="VapE-like_dom"/>
    <property type="match status" value="1"/>
</dbReference>
<keyword evidence="4" id="KW-1185">Reference proteome</keyword>
<dbReference type="RefSeq" id="WP_090028598.1">
    <property type="nucleotide sequence ID" value="NZ_FNEB01000004.1"/>
</dbReference>
<feature type="region of interest" description="Disordered" evidence="1">
    <location>
        <begin position="1"/>
        <end position="47"/>
    </location>
</feature>
<feature type="domain" description="Virulence-associated protein E-like" evidence="2">
    <location>
        <begin position="162"/>
        <end position="372"/>
    </location>
</feature>
<dbReference type="OrthoDB" id="9763644at2"/>
<sequence length="377" mass="42403">MTKNEHDAIQAAFENAERIDPIPMGDPPAESKATAGSKKPRKAKLQHMSSRYDGIPVVRNENGVPIWCTGTAVEILRHLPEWQGVLYRDEFSGCDMLARPIPGSEDSDDFQPRAIQDLDVTQAQVWFHHNGFSKASIRAVADALEAVAFENRVDPLKDWLLGLTWDGQPRLSAWLTIYLGVEESEYSAEVGKRWAISAVARVFEPGCKADCCLILEGRQGGGKSSALRVLAGAEYFADALPDLAHKDAKLSLRGKWIFELSELAALNRSSLETAKAFISRREEKYRRPYGRKDVTEPRRCVFAGTTNEDSYLRDTTGNRRFWPVRVGPINIDALSRDREQLWAEAVHAYRAGERWWLDTKFNKIAAMEQAERVADDP</sequence>
<protein>
    <submittedName>
        <fullName evidence="3">Virulence-associated protein E</fullName>
    </submittedName>
</protein>
<organism evidence="3 4">
    <name type="scientific">Lutimaribacter saemankumensis</name>
    <dbReference type="NCBI Taxonomy" id="490829"/>
    <lineage>
        <taxon>Bacteria</taxon>
        <taxon>Pseudomonadati</taxon>
        <taxon>Pseudomonadota</taxon>
        <taxon>Alphaproteobacteria</taxon>
        <taxon>Rhodobacterales</taxon>
        <taxon>Roseobacteraceae</taxon>
        <taxon>Lutimaribacter</taxon>
    </lineage>
</organism>
<accession>A0A1G8MPZ8</accession>
<dbReference type="AlphaFoldDB" id="A0A1G8MPZ8"/>
<evidence type="ECO:0000256" key="1">
    <source>
        <dbReference type="SAM" id="MobiDB-lite"/>
    </source>
</evidence>
<evidence type="ECO:0000259" key="2">
    <source>
        <dbReference type="Pfam" id="PF05272"/>
    </source>
</evidence>
<dbReference type="PANTHER" id="PTHR34985">
    <property type="entry name" value="SLR0554 PROTEIN"/>
    <property type="match status" value="1"/>
</dbReference>
<reference evidence="3 4" key="1">
    <citation type="submission" date="2016-10" db="EMBL/GenBank/DDBJ databases">
        <authorList>
            <person name="de Groot N.N."/>
        </authorList>
    </citation>
    <scope>NUCLEOTIDE SEQUENCE [LARGE SCALE GENOMIC DNA]</scope>
    <source>
        <strain evidence="3 4">DSM 28010</strain>
    </source>
</reference>